<dbReference type="PANTHER" id="PTHR10827">
    <property type="entry name" value="RETICULOCALBIN"/>
    <property type="match status" value="1"/>
</dbReference>
<keyword evidence="9" id="KW-1185">Reference proteome</keyword>
<dbReference type="Proteomes" id="UP000241394">
    <property type="component" value="Chromosome LG21"/>
</dbReference>
<keyword evidence="6" id="KW-0175">Coiled coil</keyword>
<dbReference type="SUPFAM" id="SSF57850">
    <property type="entry name" value="RING/U-box"/>
    <property type="match status" value="2"/>
</dbReference>
<feature type="domain" description="EF-hand" evidence="7">
    <location>
        <begin position="233"/>
        <end position="261"/>
    </location>
</feature>
<keyword evidence="5" id="KW-0106">Calcium</keyword>
<dbReference type="Pfam" id="PF00036">
    <property type="entry name" value="EF-hand_1"/>
    <property type="match status" value="1"/>
</dbReference>
<evidence type="ECO:0000256" key="3">
    <source>
        <dbReference type="ARBA" id="ARBA00022771"/>
    </source>
</evidence>
<evidence type="ECO:0000259" key="7">
    <source>
        <dbReference type="PROSITE" id="PS50222"/>
    </source>
</evidence>
<dbReference type="OrthoDB" id="8785703at2759"/>
<keyword evidence="4" id="KW-0862">Zinc</keyword>
<dbReference type="CDD" id="cd00051">
    <property type="entry name" value="EFh"/>
    <property type="match status" value="1"/>
</dbReference>
<evidence type="ECO:0000256" key="1">
    <source>
        <dbReference type="ARBA" id="ARBA00022723"/>
    </source>
</evidence>
<evidence type="ECO:0000256" key="5">
    <source>
        <dbReference type="ARBA" id="ARBA00022837"/>
    </source>
</evidence>
<feature type="domain" description="EF-hand" evidence="7">
    <location>
        <begin position="54"/>
        <end position="83"/>
    </location>
</feature>
<keyword evidence="3" id="KW-0863">Zinc-finger</keyword>
<evidence type="ECO:0000256" key="2">
    <source>
        <dbReference type="ARBA" id="ARBA00022737"/>
    </source>
</evidence>
<dbReference type="AlphaFoldDB" id="A0A2R6Q1F6"/>
<dbReference type="GO" id="GO:0008270">
    <property type="term" value="F:zinc ion binding"/>
    <property type="evidence" value="ECO:0007669"/>
    <property type="project" value="UniProtKB-KW"/>
</dbReference>
<feature type="coiled-coil region" evidence="6">
    <location>
        <begin position="168"/>
        <end position="195"/>
    </location>
</feature>
<reference evidence="9" key="2">
    <citation type="journal article" date="2018" name="BMC Genomics">
        <title>A manually annotated Actinidia chinensis var. chinensis (kiwifruit) genome highlights the challenges associated with draft genomes and gene prediction in plants.</title>
        <authorList>
            <person name="Pilkington S.M."/>
            <person name="Crowhurst R."/>
            <person name="Hilario E."/>
            <person name="Nardozza S."/>
            <person name="Fraser L."/>
            <person name="Peng Y."/>
            <person name="Gunaseelan K."/>
            <person name="Simpson R."/>
            <person name="Tahir J."/>
            <person name="Deroles S.C."/>
            <person name="Templeton K."/>
            <person name="Luo Z."/>
            <person name="Davy M."/>
            <person name="Cheng C."/>
            <person name="McNeilage M."/>
            <person name="Scaglione D."/>
            <person name="Liu Y."/>
            <person name="Zhang Q."/>
            <person name="Datson P."/>
            <person name="De Silva N."/>
            <person name="Gardiner S.E."/>
            <person name="Bassett H."/>
            <person name="Chagne D."/>
            <person name="McCallum J."/>
            <person name="Dzierzon H."/>
            <person name="Deng C."/>
            <person name="Wang Y.Y."/>
            <person name="Barron L."/>
            <person name="Manako K."/>
            <person name="Bowen J."/>
            <person name="Foster T.M."/>
            <person name="Erridge Z.A."/>
            <person name="Tiffin H."/>
            <person name="Waite C.N."/>
            <person name="Davies K.M."/>
            <person name="Grierson E.P."/>
            <person name="Laing W.A."/>
            <person name="Kirk R."/>
            <person name="Chen X."/>
            <person name="Wood M."/>
            <person name="Montefiori M."/>
            <person name="Brummell D.A."/>
            <person name="Schwinn K.E."/>
            <person name="Catanach A."/>
            <person name="Fullerton C."/>
            <person name="Li D."/>
            <person name="Meiyalaghan S."/>
            <person name="Nieuwenhuizen N."/>
            <person name="Read N."/>
            <person name="Prakash R."/>
            <person name="Hunter D."/>
            <person name="Zhang H."/>
            <person name="McKenzie M."/>
            <person name="Knabel M."/>
            <person name="Harris A."/>
            <person name="Allan A.C."/>
            <person name="Gleave A."/>
            <person name="Chen A."/>
            <person name="Janssen B.J."/>
            <person name="Plunkett B."/>
            <person name="Ampomah-Dwamena C."/>
            <person name="Voogd C."/>
            <person name="Leif D."/>
            <person name="Lafferty D."/>
            <person name="Souleyre E.J.F."/>
            <person name="Varkonyi-Gasic E."/>
            <person name="Gambi F."/>
            <person name="Hanley J."/>
            <person name="Yao J.L."/>
            <person name="Cheung J."/>
            <person name="David K.M."/>
            <person name="Warren B."/>
            <person name="Marsh K."/>
            <person name="Snowden K.C."/>
            <person name="Lin-Wang K."/>
            <person name="Brian L."/>
            <person name="Martinez-Sanchez M."/>
            <person name="Wang M."/>
            <person name="Ileperuma N."/>
            <person name="Macnee N."/>
            <person name="Campin R."/>
            <person name="McAtee P."/>
            <person name="Drummond R.S.M."/>
            <person name="Espley R.V."/>
            <person name="Ireland H.S."/>
            <person name="Wu R."/>
            <person name="Atkinson R.G."/>
            <person name="Karunairetnam S."/>
            <person name="Bulley S."/>
            <person name="Chunkath S."/>
            <person name="Hanley Z."/>
            <person name="Storey R."/>
            <person name="Thrimawithana A.H."/>
            <person name="Thomson S."/>
            <person name="David C."/>
            <person name="Testolin R."/>
            <person name="Huang H."/>
            <person name="Hellens R.P."/>
            <person name="Schaffer R.J."/>
        </authorList>
    </citation>
    <scope>NUCLEOTIDE SEQUENCE [LARGE SCALE GENOMIC DNA]</scope>
    <source>
        <strain evidence="9">cv. Red5</strain>
    </source>
</reference>
<evidence type="ECO:0000313" key="8">
    <source>
        <dbReference type="EMBL" id="PSS00230.1"/>
    </source>
</evidence>
<dbReference type="InterPro" id="IPR011992">
    <property type="entry name" value="EF-hand-dom_pair"/>
</dbReference>
<dbReference type="SMART" id="SM00054">
    <property type="entry name" value="EFh"/>
    <property type="match status" value="4"/>
</dbReference>
<dbReference type="Pfam" id="PF13202">
    <property type="entry name" value="EF-hand_5"/>
    <property type="match status" value="2"/>
</dbReference>
<protein>
    <submittedName>
        <fullName evidence="8">Calmodulin like</fullName>
    </submittedName>
</protein>
<dbReference type="Gramene" id="PSS00230">
    <property type="protein sequence ID" value="PSS00230"/>
    <property type="gene ID" value="CEY00_Acc24199"/>
</dbReference>
<dbReference type="Gene3D" id="3.30.60.90">
    <property type="match status" value="1"/>
</dbReference>
<accession>A0A2R6Q1F6</accession>
<feature type="domain" description="EF-hand" evidence="7">
    <location>
        <begin position="18"/>
        <end position="53"/>
    </location>
</feature>
<keyword evidence="2" id="KW-0677">Repeat</keyword>
<dbReference type="PROSITE" id="PS00018">
    <property type="entry name" value="EF_HAND_1"/>
    <property type="match status" value="2"/>
</dbReference>
<evidence type="ECO:0000256" key="4">
    <source>
        <dbReference type="ARBA" id="ARBA00022833"/>
    </source>
</evidence>
<evidence type="ECO:0000313" key="9">
    <source>
        <dbReference type="Proteomes" id="UP000241394"/>
    </source>
</evidence>
<comment type="caution">
    <text evidence="8">The sequence shown here is derived from an EMBL/GenBank/DDBJ whole genome shotgun (WGS) entry which is preliminary data.</text>
</comment>
<evidence type="ECO:0000256" key="6">
    <source>
        <dbReference type="SAM" id="Coils"/>
    </source>
</evidence>
<dbReference type="InterPro" id="IPR018247">
    <property type="entry name" value="EF_Hand_1_Ca_BS"/>
</dbReference>
<name>A0A2R6Q1F6_ACTCC</name>
<reference evidence="8 9" key="1">
    <citation type="submission" date="2017-07" db="EMBL/GenBank/DDBJ databases">
        <title>An improved, manually edited Actinidia chinensis var. chinensis (kiwifruit) genome highlights the challenges associated with draft genomes and gene prediction in plants.</title>
        <authorList>
            <person name="Pilkington S."/>
            <person name="Crowhurst R."/>
            <person name="Hilario E."/>
            <person name="Nardozza S."/>
            <person name="Fraser L."/>
            <person name="Peng Y."/>
            <person name="Gunaseelan K."/>
            <person name="Simpson R."/>
            <person name="Tahir J."/>
            <person name="Deroles S."/>
            <person name="Templeton K."/>
            <person name="Luo Z."/>
            <person name="Davy M."/>
            <person name="Cheng C."/>
            <person name="Mcneilage M."/>
            <person name="Scaglione D."/>
            <person name="Liu Y."/>
            <person name="Zhang Q."/>
            <person name="Datson P."/>
            <person name="De Silva N."/>
            <person name="Gardiner S."/>
            <person name="Bassett H."/>
            <person name="Chagne D."/>
            <person name="Mccallum J."/>
            <person name="Dzierzon H."/>
            <person name="Deng C."/>
            <person name="Wang Y.-Y."/>
            <person name="Barron N."/>
            <person name="Manako K."/>
            <person name="Bowen J."/>
            <person name="Foster T."/>
            <person name="Erridge Z."/>
            <person name="Tiffin H."/>
            <person name="Waite C."/>
            <person name="Davies K."/>
            <person name="Grierson E."/>
            <person name="Laing W."/>
            <person name="Kirk R."/>
            <person name="Chen X."/>
            <person name="Wood M."/>
            <person name="Montefiori M."/>
            <person name="Brummell D."/>
            <person name="Schwinn K."/>
            <person name="Catanach A."/>
            <person name="Fullerton C."/>
            <person name="Li D."/>
            <person name="Meiyalaghan S."/>
            <person name="Nieuwenhuizen N."/>
            <person name="Read N."/>
            <person name="Prakash R."/>
            <person name="Hunter D."/>
            <person name="Zhang H."/>
            <person name="Mckenzie M."/>
            <person name="Knabel M."/>
            <person name="Harris A."/>
            <person name="Allan A."/>
            <person name="Chen A."/>
            <person name="Janssen B."/>
            <person name="Plunkett B."/>
            <person name="Dwamena C."/>
            <person name="Voogd C."/>
            <person name="Leif D."/>
            <person name="Lafferty D."/>
            <person name="Souleyre E."/>
            <person name="Varkonyi-Gasic E."/>
            <person name="Gambi F."/>
            <person name="Hanley J."/>
            <person name="Yao J.-L."/>
            <person name="Cheung J."/>
            <person name="David K."/>
            <person name="Warren B."/>
            <person name="Marsh K."/>
            <person name="Snowden K."/>
            <person name="Lin-Wang K."/>
            <person name="Brian L."/>
            <person name="Martinez-Sanchez M."/>
            <person name="Wang M."/>
            <person name="Ileperuma N."/>
            <person name="Macnee N."/>
            <person name="Campin R."/>
            <person name="Mcatee P."/>
            <person name="Drummond R."/>
            <person name="Espley R."/>
            <person name="Ireland H."/>
            <person name="Wu R."/>
            <person name="Atkinson R."/>
            <person name="Karunairetnam S."/>
            <person name="Bulley S."/>
            <person name="Chunkath S."/>
            <person name="Hanley Z."/>
            <person name="Storey R."/>
            <person name="Thrimawithana A."/>
            <person name="Thomson S."/>
            <person name="David C."/>
            <person name="Testolin R."/>
        </authorList>
    </citation>
    <scope>NUCLEOTIDE SEQUENCE [LARGE SCALE GENOMIC DNA]</scope>
    <source>
        <strain evidence="9">cv. Red5</strain>
        <tissue evidence="8">Young leaf</tissue>
    </source>
</reference>
<gene>
    <name evidence="8" type="ORF">CEY00_Acc24199</name>
</gene>
<dbReference type="STRING" id="1590841.A0A2R6Q1F6"/>
<proteinExistence type="predicted"/>
<dbReference type="InterPro" id="IPR043145">
    <property type="entry name" value="Znf_ZZ_sf"/>
</dbReference>
<dbReference type="InterPro" id="IPR002048">
    <property type="entry name" value="EF_hand_dom"/>
</dbReference>
<dbReference type="InParanoid" id="A0A2R6Q1F6"/>
<dbReference type="Gene3D" id="1.10.238.10">
    <property type="entry name" value="EF-hand"/>
    <property type="match status" value="2"/>
</dbReference>
<dbReference type="EMBL" id="NKQK01000021">
    <property type="protein sequence ID" value="PSS00230.1"/>
    <property type="molecule type" value="Genomic_DNA"/>
</dbReference>
<organism evidence="8 9">
    <name type="scientific">Actinidia chinensis var. chinensis</name>
    <name type="common">Chinese soft-hair kiwi</name>
    <dbReference type="NCBI Taxonomy" id="1590841"/>
    <lineage>
        <taxon>Eukaryota</taxon>
        <taxon>Viridiplantae</taxon>
        <taxon>Streptophyta</taxon>
        <taxon>Embryophyta</taxon>
        <taxon>Tracheophyta</taxon>
        <taxon>Spermatophyta</taxon>
        <taxon>Magnoliopsida</taxon>
        <taxon>eudicotyledons</taxon>
        <taxon>Gunneridae</taxon>
        <taxon>Pentapetalae</taxon>
        <taxon>asterids</taxon>
        <taxon>Ericales</taxon>
        <taxon>Actinidiaceae</taxon>
        <taxon>Actinidia</taxon>
    </lineage>
</organism>
<dbReference type="OMA" id="SGRPFCK"/>
<keyword evidence="1" id="KW-0479">Metal-binding</keyword>
<sequence>MEEIREAAMARYENLFEDQKAEIKDLFTKMDSDGDGKVSLQQYLDHPKRDGYDQEMFELVDKDGDGYWDFDEFKTFEFIYKVRGFLVCEGCSCHLWGTYYACLTCYDAGKDAFGYNICSSCFRNKSFQHDHTDFRDNHRICQLRRPKPKPSRGNPLKPINSAKPQTIIKEGQREMEEMRDAAMAYYENLTEQQKRLAKELFNASDINGDGTVNVQEYLDFLKEQNFSEYVPPNLFKLLDKNGDGTMDFEEFVTLYYIVKVRCGIINCDGCDGSLLGLYFLCVECYMAGGRTYDLCCKCYHKKNFKHQHSTFLDSCALLNQMKPTKNNQTQGNTSRAVQGRRSNTQMREVKEALDAFEKGLRLSGTVYDAVDTLATVSSFCTTM</sequence>
<dbReference type="GO" id="GO:0005509">
    <property type="term" value="F:calcium ion binding"/>
    <property type="evidence" value="ECO:0007669"/>
    <property type="project" value="InterPro"/>
</dbReference>
<dbReference type="PROSITE" id="PS50222">
    <property type="entry name" value="EF_HAND_2"/>
    <property type="match status" value="4"/>
</dbReference>
<dbReference type="SUPFAM" id="SSF47473">
    <property type="entry name" value="EF-hand"/>
    <property type="match status" value="1"/>
</dbReference>
<dbReference type="Pfam" id="PF13833">
    <property type="entry name" value="EF-hand_8"/>
    <property type="match status" value="1"/>
</dbReference>
<feature type="domain" description="EF-hand" evidence="7">
    <location>
        <begin position="192"/>
        <end position="227"/>
    </location>
</feature>
<dbReference type="PANTHER" id="PTHR10827:SF98">
    <property type="entry name" value="45 KDA CALCIUM-BINDING PROTEIN"/>
    <property type="match status" value="1"/>
</dbReference>